<protein>
    <recommendedName>
        <fullName evidence="4">Peptidase S1 domain-containing protein</fullName>
    </recommendedName>
</protein>
<evidence type="ECO:0000259" key="4">
    <source>
        <dbReference type="PROSITE" id="PS50240"/>
    </source>
</evidence>
<evidence type="ECO:0000256" key="2">
    <source>
        <dbReference type="ARBA" id="ARBA00024195"/>
    </source>
</evidence>
<dbReference type="PANTHER" id="PTHR24256">
    <property type="entry name" value="TRYPTASE-RELATED"/>
    <property type="match status" value="1"/>
</dbReference>
<dbReference type="InterPro" id="IPR051487">
    <property type="entry name" value="Ser/Thr_Proteases_Immune/Dev"/>
</dbReference>
<dbReference type="SMART" id="SM00020">
    <property type="entry name" value="Tryp_SPc"/>
    <property type="match status" value="1"/>
</dbReference>
<dbReference type="OrthoDB" id="10059102at2759"/>
<keyword evidence="1" id="KW-1015">Disulfide bond</keyword>
<gene>
    <name evidence="5" type="ORF">CLODIP_2_CD09853</name>
</gene>
<dbReference type="Pfam" id="PF00089">
    <property type="entry name" value="Trypsin"/>
    <property type="match status" value="1"/>
</dbReference>
<reference evidence="5 6" key="1">
    <citation type="submission" date="2020-04" db="EMBL/GenBank/DDBJ databases">
        <authorList>
            <person name="Alioto T."/>
            <person name="Alioto T."/>
            <person name="Gomez Garrido J."/>
        </authorList>
    </citation>
    <scope>NUCLEOTIDE SEQUENCE [LARGE SCALE GENOMIC DNA]</scope>
</reference>
<feature type="signal peptide" evidence="3">
    <location>
        <begin position="1"/>
        <end position="20"/>
    </location>
</feature>
<proteinExistence type="inferred from homology"/>
<keyword evidence="6" id="KW-1185">Reference proteome</keyword>
<keyword evidence="3" id="KW-0732">Signal</keyword>
<dbReference type="CDD" id="cd00190">
    <property type="entry name" value="Tryp_SPc"/>
    <property type="match status" value="1"/>
</dbReference>
<dbReference type="GO" id="GO:0006508">
    <property type="term" value="P:proteolysis"/>
    <property type="evidence" value="ECO:0007669"/>
    <property type="project" value="InterPro"/>
</dbReference>
<dbReference type="Proteomes" id="UP000494165">
    <property type="component" value="Unassembled WGS sequence"/>
</dbReference>
<evidence type="ECO:0000313" key="6">
    <source>
        <dbReference type="Proteomes" id="UP000494165"/>
    </source>
</evidence>
<comment type="caution">
    <text evidence="5">The sequence shown here is derived from an EMBL/GenBank/DDBJ whole genome shotgun (WGS) entry which is preliminary data.</text>
</comment>
<sequence length="256" mass="28112">MVLQAACLVLFLFSTCNIWGYTEGIAYINAGHEAQSGEFPWQVSVLGRNSVGGEFRCGGVIISKNWILSTASCVKSLFEYPALILAGSLNLAKPGIVYESNRVISHGDHEDHRSRDVALIKTKHEIKFHLLASPITLAEAPISSYFSGEMAGWGAEHYKSSKKYTERLRVTNMNIISTEACRALLAMEDEKLGEGQFCATAIGAAACKGDEGGAFVTQNNVLSGLIDRHFCTLNDLPTVFIDVYYHRDWIRNITGI</sequence>
<evidence type="ECO:0000256" key="1">
    <source>
        <dbReference type="ARBA" id="ARBA00023157"/>
    </source>
</evidence>
<dbReference type="Gene3D" id="2.40.10.10">
    <property type="entry name" value="Trypsin-like serine proteases"/>
    <property type="match status" value="1"/>
</dbReference>
<organism evidence="5 6">
    <name type="scientific">Cloeon dipterum</name>
    <dbReference type="NCBI Taxonomy" id="197152"/>
    <lineage>
        <taxon>Eukaryota</taxon>
        <taxon>Metazoa</taxon>
        <taxon>Ecdysozoa</taxon>
        <taxon>Arthropoda</taxon>
        <taxon>Hexapoda</taxon>
        <taxon>Insecta</taxon>
        <taxon>Pterygota</taxon>
        <taxon>Palaeoptera</taxon>
        <taxon>Ephemeroptera</taxon>
        <taxon>Pisciforma</taxon>
        <taxon>Baetidae</taxon>
        <taxon>Cloeon</taxon>
    </lineage>
</organism>
<accession>A0A8S1D825</accession>
<dbReference type="InterPro" id="IPR001254">
    <property type="entry name" value="Trypsin_dom"/>
</dbReference>
<dbReference type="AlphaFoldDB" id="A0A8S1D825"/>
<dbReference type="PRINTS" id="PR00722">
    <property type="entry name" value="CHYMOTRYPSIN"/>
</dbReference>
<name>A0A8S1D825_9INSE</name>
<dbReference type="InterPro" id="IPR009003">
    <property type="entry name" value="Peptidase_S1_PA"/>
</dbReference>
<feature type="chain" id="PRO_5035883779" description="Peptidase S1 domain-containing protein" evidence="3">
    <location>
        <begin position="21"/>
        <end position="256"/>
    </location>
</feature>
<dbReference type="PROSITE" id="PS50240">
    <property type="entry name" value="TRYPSIN_DOM"/>
    <property type="match status" value="1"/>
</dbReference>
<dbReference type="SUPFAM" id="SSF50494">
    <property type="entry name" value="Trypsin-like serine proteases"/>
    <property type="match status" value="1"/>
</dbReference>
<dbReference type="GO" id="GO:0004252">
    <property type="term" value="F:serine-type endopeptidase activity"/>
    <property type="evidence" value="ECO:0007669"/>
    <property type="project" value="InterPro"/>
</dbReference>
<dbReference type="InterPro" id="IPR043504">
    <property type="entry name" value="Peptidase_S1_PA_chymotrypsin"/>
</dbReference>
<feature type="domain" description="Peptidase S1" evidence="4">
    <location>
        <begin position="28"/>
        <end position="255"/>
    </location>
</feature>
<dbReference type="EMBL" id="CADEPI010000163">
    <property type="protein sequence ID" value="CAB3378397.1"/>
    <property type="molecule type" value="Genomic_DNA"/>
</dbReference>
<dbReference type="InterPro" id="IPR001314">
    <property type="entry name" value="Peptidase_S1A"/>
</dbReference>
<evidence type="ECO:0000313" key="5">
    <source>
        <dbReference type="EMBL" id="CAB3378397.1"/>
    </source>
</evidence>
<comment type="similarity">
    <text evidence="2">Belongs to the peptidase S1 family. CLIP subfamily.</text>
</comment>
<evidence type="ECO:0000256" key="3">
    <source>
        <dbReference type="SAM" id="SignalP"/>
    </source>
</evidence>